<dbReference type="PANTHER" id="PTHR13387">
    <property type="entry name" value="PROTEIN HGH1 HOMOLOG"/>
    <property type="match status" value="1"/>
</dbReference>
<keyword evidence="7" id="KW-1185">Reference proteome</keyword>
<evidence type="ECO:0000256" key="2">
    <source>
        <dbReference type="ARBA" id="ARBA00014076"/>
    </source>
</evidence>
<feature type="domain" description="Protein HGH1 C-terminal" evidence="5">
    <location>
        <begin position="293"/>
        <end position="346"/>
    </location>
</feature>
<dbReference type="Pfam" id="PF04064">
    <property type="entry name" value="DUF384"/>
    <property type="match status" value="1"/>
</dbReference>
<evidence type="ECO:0000256" key="3">
    <source>
        <dbReference type="SAM" id="MobiDB-lite"/>
    </source>
</evidence>
<dbReference type="InterPro" id="IPR016024">
    <property type="entry name" value="ARM-type_fold"/>
</dbReference>
<dbReference type="InterPro" id="IPR007205">
    <property type="entry name" value="Protein_HGH1_N"/>
</dbReference>
<comment type="similarity">
    <text evidence="1">Belongs to the HGH1 family.</text>
</comment>
<protein>
    <recommendedName>
        <fullName evidence="2">Protein HGH1 homolog</fullName>
    </recommendedName>
</protein>
<proteinExistence type="inferred from homology"/>
<evidence type="ECO:0000259" key="5">
    <source>
        <dbReference type="Pfam" id="PF04064"/>
    </source>
</evidence>
<dbReference type="EMBL" id="PUHW01000188">
    <property type="protein sequence ID" value="KAG0688050.1"/>
    <property type="molecule type" value="Genomic_DNA"/>
</dbReference>
<dbReference type="InterPro" id="IPR007206">
    <property type="entry name" value="Protein_HGH1_C"/>
</dbReference>
<evidence type="ECO:0000313" key="7">
    <source>
        <dbReference type="Proteomes" id="UP000697127"/>
    </source>
</evidence>
<comment type="caution">
    <text evidence="6">The sequence shown here is derived from an EMBL/GenBank/DDBJ whole genome shotgun (WGS) entry which is preliminary data.</text>
</comment>
<reference evidence="6" key="1">
    <citation type="submission" date="2020-11" db="EMBL/GenBank/DDBJ databases">
        <title>Kefir isolates.</title>
        <authorList>
            <person name="Marcisauskas S."/>
            <person name="Kim Y."/>
            <person name="Blasche S."/>
        </authorList>
    </citation>
    <scope>NUCLEOTIDE SEQUENCE</scope>
    <source>
        <strain evidence="6">Olga-1</strain>
    </source>
</reference>
<dbReference type="InterPro" id="IPR011989">
    <property type="entry name" value="ARM-like"/>
</dbReference>
<feature type="domain" description="Protein HGH1 N-terminal" evidence="4">
    <location>
        <begin position="101"/>
        <end position="288"/>
    </location>
</feature>
<dbReference type="PANTHER" id="PTHR13387:SF9">
    <property type="entry name" value="PROTEIN HGH1 HOMOLOG"/>
    <property type="match status" value="1"/>
</dbReference>
<dbReference type="Pfam" id="PF04063">
    <property type="entry name" value="DUF383"/>
    <property type="match status" value="1"/>
</dbReference>
<organism evidence="6 7">
    <name type="scientific">Pichia californica</name>
    <dbReference type="NCBI Taxonomy" id="460514"/>
    <lineage>
        <taxon>Eukaryota</taxon>
        <taxon>Fungi</taxon>
        <taxon>Dikarya</taxon>
        <taxon>Ascomycota</taxon>
        <taxon>Saccharomycotina</taxon>
        <taxon>Pichiomycetes</taxon>
        <taxon>Pichiales</taxon>
        <taxon>Pichiaceae</taxon>
        <taxon>Pichia</taxon>
    </lineage>
</organism>
<sequence>MPSEIQELVAFLHDAQLNVREIALENLVQFSPGGANSQQEIFKYDNCRAIEDLIKLTHEKKGKTVNESLTILVNLCDDSEFRILISKDKEFLKFLIEQLPNPQNLNADLMCMLLSNLSKDDNILQIFDIKISISDSQKNIFKSSNALDCLMDMFVKGSNREINKYAVYDYLSYFFADLSRFKQGREYFVTEQEYDNVIPLTKLLVFTEKWDAKIRREGVASTIKNSLFDIEKHLTFLNEPINILSYIMSPIALPGNKGLSDEEILDLPDELQFLDDDRKIEPLSDIICVHLESLLLLCSTRKGREILREKSVYPLVRELHKESKDEMIAELCDRVVQMLMRDEAEDKDDSEELNEIKDMLEKVEEIKDDDDIEMKNNDSDSDDDDDDDDDDVQGMVVVC</sequence>
<feature type="region of interest" description="Disordered" evidence="3">
    <location>
        <begin position="364"/>
        <end position="399"/>
    </location>
</feature>
<name>A0A9P6WJ10_9ASCO</name>
<dbReference type="Proteomes" id="UP000697127">
    <property type="component" value="Unassembled WGS sequence"/>
</dbReference>
<accession>A0A9P6WJ10</accession>
<dbReference type="InterPro" id="IPR039717">
    <property type="entry name" value="Hgh1"/>
</dbReference>
<dbReference type="AlphaFoldDB" id="A0A9P6WJ10"/>
<dbReference type="SUPFAM" id="SSF48371">
    <property type="entry name" value="ARM repeat"/>
    <property type="match status" value="1"/>
</dbReference>
<evidence type="ECO:0000313" key="6">
    <source>
        <dbReference type="EMBL" id="KAG0688050.1"/>
    </source>
</evidence>
<gene>
    <name evidence="6" type="ORF">C6P40_001469</name>
</gene>
<feature type="compositionally biased region" description="Acidic residues" evidence="3">
    <location>
        <begin position="379"/>
        <end position="392"/>
    </location>
</feature>
<dbReference type="Gene3D" id="1.25.10.10">
    <property type="entry name" value="Leucine-rich Repeat Variant"/>
    <property type="match status" value="1"/>
</dbReference>
<evidence type="ECO:0000259" key="4">
    <source>
        <dbReference type="Pfam" id="PF04063"/>
    </source>
</evidence>
<evidence type="ECO:0000256" key="1">
    <source>
        <dbReference type="ARBA" id="ARBA00006712"/>
    </source>
</evidence>